<feature type="coiled-coil region" evidence="1">
    <location>
        <begin position="135"/>
        <end position="162"/>
    </location>
</feature>
<dbReference type="InterPro" id="IPR021109">
    <property type="entry name" value="Peptidase_aspartic_dom_sf"/>
</dbReference>
<evidence type="ECO:0000256" key="1">
    <source>
        <dbReference type="SAM" id="Coils"/>
    </source>
</evidence>
<name>A0A371EUX8_MUCPR</name>
<keyword evidence="3" id="KW-1185">Reference proteome</keyword>
<dbReference type="Proteomes" id="UP000257109">
    <property type="component" value="Unassembled WGS sequence"/>
</dbReference>
<protein>
    <submittedName>
        <fullName evidence="2">Uncharacterized protein</fullName>
    </submittedName>
</protein>
<dbReference type="Gene3D" id="2.40.70.10">
    <property type="entry name" value="Acid Proteases"/>
    <property type="match status" value="1"/>
</dbReference>
<sequence>MENQLAKLTSLVRQLVVGQQQPAMAAKICGICTSVEHPTDMCSTLKKSTIWKATISAKAESRAICSSAIRTCLECTSRSSRLPIVKFKLRSTTIPVATIVTPQGNSLSLEDLMKQLAANNLEIQQSMSSNNMQFQQNMTATIQDLKMQIRQLADTLRRSAEVDSEPDADSPSRFDKVVLVPFPTWTISARKPKSDEELLKIDLGIFSVPCTIGKCTFADAMLDLGASINVRPTSIYRALNFGDLEPTRMTIQLANRSIVQPLASWKMFSSKSMN</sequence>
<reference evidence="2" key="1">
    <citation type="submission" date="2018-05" db="EMBL/GenBank/DDBJ databases">
        <title>Draft genome of Mucuna pruriens seed.</title>
        <authorList>
            <person name="Nnadi N.E."/>
            <person name="Vos R."/>
            <person name="Hasami M.H."/>
            <person name="Devisetty U.K."/>
            <person name="Aguiy J.C."/>
        </authorList>
    </citation>
    <scope>NUCLEOTIDE SEQUENCE [LARGE SCALE GENOMIC DNA]</scope>
    <source>
        <strain evidence="2">JCA_2017</strain>
    </source>
</reference>
<keyword evidence="1" id="KW-0175">Coiled coil</keyword>
<dbReference type="AlphaFoldDB" id="A0A371EUX8"/>
<evidence type="ECO:0000313" key="2">
    <source>
        <dbReference type="EMBL" id="RDX69868.1"/>
    </source>
</evidence>
<dbReference type="PANTHER" id="PTHR33067:SF9">
    <property type="entry name" value="RNA-DIRECTED DNA POLYMERASE"/>
    <property type="match status" value="1"/>
</dbReference>
<dbReference type="EMBL" id="QJKJ01011933">
    <property type="protein sequence ID" value="RDX69868.1"/>
    <property type="molecule type" value="Genomic_DNA"/>
</dbReference>
<dbReference type="PANTHER" id="PTHR33067">
    <property type="entry name" value="RNA-DIRECTED DNA POLYMERASE-RELATED"/>
    <property type="match status" value="1"/>
</dbReference>
<feature type="non-terminal residue" evidence="2">
    <location>
        <position position="1"/>
    </location>
</feature>
<accession>A0A371EUX8</accession>
<proteinExistence type="predicted"/>
<evidence type="ECO:0000313" key="3">
    <source>
        <dbReference type="Proteomes" id="UP000257109"/>
    </source>
</evidence>
<organism evidence="2 3">
    <name type="scientific">Mucuna pruriens</name>
    <name type="common">Velvet bean</name>
    <name type="synonym">Dolichos pruriens</name>
    <dbReference type="NCBI Taxonomy" id="157652"/>
    <lineage>
        <taxon>Eukaryota</taxon>
        <taxon>Viridiplantae</taxon>
        <taxon>Streptophyta</taxon>
        <taxon>Embryophyta</taxon>
        <taxon>Tracheophyta</taxon>
        <taxon>Spermatophyta</taxon>
        <taxon>Magnoliopsida</taxon>
        <taxon>eudicotyledons</taxon>
        <taxon>Gunneridae</taxon>
        <taxon>Pentapetalae</taxon>
        <taxon>rosids</taxon>
        <taxon>fabids</taxon>
        <taxon>Fabales</taxon>
        <taxon>Fabaceae</taxon>
        <taxon>Papilionoideae</taxon>
        <taxon>50 kb inversion clade</taxon>
        <taxon>NPAAA clade</taxon>
        <taxon>indigoferoid/millettioid clade</taxon>
        <taxon>Phaseoleae</taxon>
        <taxon>Mucuna</taxon>
    </lineage>
</organism>
<dbReference type="OrthoDB" id="1414696at2759"/>
<comment type="caution">
    <text evidence="2">The sequence shown here is derived from an EMBL/GenBank/DDBJ whole genome shotgun (WGS) entry which is preliminary data.</text>
</comment>
<gene>
    <name evidence="2" type="ORF">CR513_50959</name>
</gene>